<protein>
    <submittedName>
        <fullName evidence="5">Competence protein ComGA</fullName>
    </submittedName>
</protein>
<keyword evidence="2" id="KW-0547">Nucleotide-binding</keyword>
<comment type="similarity">
    <text evidence="1">Belongs to the GSP E family.</text>
</comment>
<sequence>MNAKELSRRIIDEALDRKASDIHFIPEDENVHVYFRVQGLRVFSRSLPLPLYNKLLTFLKFSSEMDIGEMKLPQNGKLSYLSRGLSTDLRLSTLPLSSTESLAIRLFSVTENLSIGELFLFPEQMKRVMKWIGYTSGLVLFTGPTGCGKSTTLYALMEILAQKGHLQLITLEDPVERSVPGVIQVQVNEKNAFDYNEGLKAALRHDPDIIIVGELRDEATAHFAVRAALSGHLVFSTLHAKNALGTIRRLQEMNIPKVDLEQTLRAVASQKLLLSSAIKRRVAILEILEDAALSTALKGSPPVTSHTFPHLKKKAWAYGFI</sequence>
<dbReference type="NCBIfam" id="NF041000">
    <property type="entry name" value="ATPase_ComGA"/>
    <property type="match status" value="1"/>
</dbReference>
<dbReference type="InterPro" id="IPR001482">
    <property type="entry name" value="T2SS/T4SS_dom"/>
</dbReference>
<dbReference type="InterPro" id="IPR003593">
    <property type="entry name" value="AAA+_ATPase"/>
</dbReference>
<reference evidence="5 6" key="1">
    <citation type="submission" date="2016-10" db="EMBL/GenBank/DDBJ databases">
        <authorList>
            <person name="Varghese N."/>
            <person name="Submissions S."/>
        </authorList>
    </citation>
    <scope>NUCLEOTIDE SEQUENCE [LARGE SCALE GENOMIC DNA]</scope>
    <source>
        <strain evidence="5 6">DSM 20748</strain>
    </source>
</reference>
<dbReference type="Pfam" id="PF00437">
    <property type="entry name" value="T2SSE"/>
    <property type="match status" value="1"/>
</dbReference>
<dbReference type="SMART" id="SM00382">
    <property type="entry name" value="AAA"/>
    <property type="match status" value="1"/>
</dbReference>
<keyword evidence="3" id="KW-0067">ATP-binding</keyword>
<comment type="caution">
    <text evidence="5">The sequence shown here is derived from an EMBL/GenBank/DDBJ whole genome shotgun (WGS) entry which is preliminary data.</text>
</comment>
<dbReference type="PANTHER" id="PTHR30258:SF2">
    <property type="entry name" value="COMG OPERON PROTEIN 1"/>
    <property type="match status" value="1"/>
</dbReference>
<gene>
    <name evidence="5" type="ORF">SAMN04488081_1085</name>
</gene>
<keyword evidence="6" id="KW-1185">Reference proteome</keyword>
<dbReference type="Proteomes" id="UP000198647">
    <property type="component" value="Unassembled WGS sequence"/>
</dbReference>
<organism evidence="5 6">
    <name type="scientific">Salimicrobium album</name>
    <dbReference type="NCBI Taxonomy" id="50717"/>
    <lineage>
        <taxon>Bacteria</taxon>
        <taxon>Bacillati</taxon>
        <taxon>Bacillota</taxon>
        <taxon>Bacilli</taxon>
        <taxon>Bacillales</taxon>
        <taxon>Bacillaceae</taxon>
        <taxon>Salimicrobium</taxon>
    </lineage>
</organism>
<evidence type="ECO:0000313" key="5">
    <source>
        <dbReference type="EMBL" id="SDX69360.1"/>
    </source>
</evidence>
<dbReference type="InterPro" id="IPR047667">
    <property type="entry name" value="ATPase_ComGA"/>
</dbReference>
<evidence type="ECO:0000256" key="1">
    <source>
        <dbReference type="ARBA" id="ARBA00006611"/>
    </source>
</evidence>
<dbReference type="EMBL" id="FNOS01000002">
    <property type="protein sequence ID" value="SDX69360.1"/>
    <property type="molecule type" value="Genomic_DNA"/>
</dbReference>
<evidence type="ECO:0000259" key="4">
    <source>
        <dbReference type="PROSITE" id="PS00662"/>
    </source>
</evidence>
<dbReference type="PANTHER" id="PTHR30258">
    <property type="entry name" value="TYPE II SECRETION SYSTEM PROTEIN GSPE-RELATED"/>
    <property type="match status" value="1"/>
</dbReference>
<proteinExistence type="inferred from homology"/>
<dbReference type="PROSITE" id="PS00662">
    <property type="entry name" value="T2SP_E"/>
    <property type="match status" value="1"/>
</dbReference>
<accession>A0A1H3DSS5</accession>
<dbReference type="RefSeq" id="WP_008588889.1">
    <property type="nucleotide sequence ID" value="NZ_FNOS01000002.1"/>
</dbReference>
<dbReference type="SUPFAM" id="SSF52540">
    <property type="entry name" value="P-loop containing nucleoside triphosphate hydrolases"/>
    <property type="match status" value="1"/>
</dbReference>
<evidence type="ECO:0000256" key="2">
    <source>
        <dbReference type="ARBA" id="ARBA00022741"/>
    </source>
</evidence>
<dbReference type="Gene3D" id="3.40.50.300">
    <property type="entry name" value="P-loop containing nucleotide triphosphate hydrolases"/>
    <property type="match status" value="1"/>
</dbReference>
<dbReference type="InterPro" id="IPR027417">
    <property type="entry name" value="P-loop_NTPase"/>
</dbReference>
<dbReference type="CDD" id="cd01129">
    <property type="entry name" value="PulE-GspE-like"/>
    <property type="match status" value="1"/>
</dbReference>
<name>A0A1H3DSS5_9BACI</name>
<evidence type="ECO:0000256" key="3">
    <source>
        <dbReference type="ARBA" id="ARBA00022840"/>
    </source>
</evidence>
<evidence type="ECO:0000313" key="6">
    <source>
        <dbReference type="Proteomes" id="UP000198647"/>
    </source>
</evidence>
<feature type="domain" description="Bacterial type II secretion system protein E" evidence="4">
    <location>
        <begin position="203"/>
        <end position="217"/>
    </location>
</feature>
<dbReference type="Gene3D" id="3.30.450.90">
    <property type="match status" value="1"/>
</dbReference>